<dbReference type="AlphaFoldDB" id="A0A158JFA7"/>
<keyword evidence="1" id="KW-0175">Coiled coil</keyword>
<dbReference type="InterPro" id="IPR029058">
    <property type="entry name" value="AB_hydrolase_fold"/>
</dbReference>
<evidence type="ECO:0000313" key="3">
    <source>
        <dbReference type="Proteomes" id="UP000054683"/>
    </source>
</evidence>
<organism evidence="2 3">
    <name type="scientific">Caballeronia udeis</name>
    <dbReference type="NCBI Taxonomy" id="1232866"/>
    <lineage>
        <taxon>Bacteria</taxon>
        <taxon>Pseudomonadati</taxon>
        <taxon>Pseudomonadota</taxon>
        <taxon>Betaproteobacteria</taxon>
        <taxon>Burkholderiales</taxon>
        <taxon>Burkholderiaceae</taxon>
        <taxon>Caballeronia</taxon>
    </lineage>
</organism>
<dbReference type="SUPFAM" id="SSF53474">
    <property type="entry name" value="alpha/beta-Hydrolases"/>
    <property type="match status" value="1"/>
</dbReference>
<dbReference type="RefSeq" id="WP_062091910.1">
    <property type="nucleotide sequence ID" value="NZ_FCOK02000085.1"/>
</dbReference>
<dbReference type="Proteomes" id="UP000054683">
    <property type="component" value="Unassembled WGS sequence"/>
</dbReference>
<dbReference type="EMBL" id="FCOK02000085">
    <property type="protein sequence ID" value="SAL67568.1"/>
    <property type="molecule type" value="Genomic_DNA"/>
</dbReference>
<name>A0A158JFA7_9BURK</name>
<evidence type="ECO:0000313" key="2">
    <source>
        <dbReference type="EMBL" id="SAL67568.1"/>
    </source>
</evidence>
<evidence type="ECO:0000256" key="1">
    <source>
        <dbReference type="SAM" id="Coils"/>
    </source>
</evidence>
<protein>
    <recommendedName>
        <fullName evidence="4">Alpha/beta hydrolase family protein</fullName>
    </recommendedName>
</protein>
<feature type="coiled-coil region" evidence="1">
    <location>
        <begin position="360"/>
        <end position="395"/>
    </location>
</feature>
<proteinExistence type="predicted"/>
<evidence type="ECO:0008006" key="4">
    <source>
        <dbReference type="Google" id="ProtNLM"/>
    </source>
</evidence>
<reference evidence="2 3" key="1">
    <citation type="submission" date="2016-01" db="EMBL/GenBank/DDBJ databases">
        <authorList>
            <person name="Oliw E.H."/>
        </authorList>
    </citation>
    <scope>NUCLEOTIDE SEQUENCE [LARGE SCALE GENOMIC DNA]</scope>
    <source>
        <strain evidence="2">LMG 27134</strain>
    </source>
</reference>
<accession>A0A158JFA7</accession>
<gene>
    <name evidence="2" type="ORF">AWB69_07788</name>
</gene>
<sequence length="437" mass="49455">MPGDTAYIIVHGSGQDGTSHRENTVKLAKHLRAIGEHVYEIGGPGSTERALKQYIEAVEGRIIRPIDEVGIPLDHAFELGFGMGAGGRLDNIVKEGEQAIYEFLRKGIRKFKIVGFSRGAVASVLLAQRLPIFRDIVDIQSIDLSLGLLDPVPGPILVPQHLVIPEYVKHTVLLIARDEGRPGFRHLSLQRENPRTRLTVDMIRGVHGDVGGSTQSGTTDLSLDYLVRNLEVPHRLLSLQERLDKIVETMMNSDRSVNLGIAQQYTRRDYGWGVPTSTPGDIVFPSYTHTQLFNQHFADADLFFPFSAEIQARLKEEQLKEAARLKEARLKEARLKQAQLRAAQWEWQQQQQREARAAAMERMRQEAAVTQRRMREWLERRAQQAEAERRRIRVVRPSPFAVTASGQILHPPPSIQLLDAGDVVKLFRYGKKLIFRK</sequence>